<dbReference type="Proteomes" id="UP001589709">
    <property type="component" value="Unassembled WGS sequence"/>
</dbReference>
<name>A0ABV5N3A1_9ACTN</name>
<sequence>MTVGWGSRTMRAAVFAAVCVLLAALGHVLMSGRHVPWWALAGAAAATGVAGWGLAGRERGLPVIVTVVVTAQTALHSFFSAARPAAAGRNAAPSGSGAVEHAMAATHSGAAHGAGPHSGAAHPHSPDAVDAVHAAGVGHVMDGSTSFGMAAAHLLAALLCGLWLAHGERAAFRILRAVAGWLAAPLRLPLVMAAPPPRPRPRPRRRRSARAPRRLLLVHAITSRGPPLGTAV</sequence>
<feature type="transmembrane region" description="Helical" evidence="2">
    <location>
        <begin position="147"/>
        <end position="166"/>
    </location>
</feature>
<protein>
    <recommendedName>
        <fullName evidence="5">Integral-membrane protein</fullName>
    </recommendedName>
</protein>
<comment type="caution">
    <text evidence="3">The sequence shown here is derived from an EMBL/GenBank/DDBJ whole genome shotgun (WGS) entry which is preliminary data.</text>
</comment>
<organism evidence="3 4">
    <name type="scientific">Streptomyces cinereospinus</name>
    <dbReference type="NCBI Taxonomy" id="285561"/>
    <lineage>
        <taxon>Bacteria</taxon>
        <taxon>Bacillati</taxon>
        <taxon>Actinomycetota</taxon>
        <taxon>Actinomycetes</taxon>
        <taxon>Kitasatosporales</taxon>
        <taxon>Streptomycetaceae</taxon>
        <taxon>Streptomyces</taxon>
    </lineage>
</organism>
<keyword evidence="2" id="KW-0472">Membrane</keyword>
<keyword evidence="4" id="KW-1185">Reference proteome</keyword>
<keyword evidence="2" id="KW-1133">Transmembrane helix</keyword>
<evidence type="ECO:0000313" key="4">
    <source>
        <dbReference type="Proteomes" id="UP001589709"/>
    </source>
</evidence>
<feature type="transmembrane region" description="Helical" evidence="2">
    <location>
        <begin position="36"/>
        <end position="55"/>
    </location>
</feature>
<dbReference type="EMBL" id="JBHMCY010000034">
    <property type="protein sequence ID" value="MFB9464771.1"/>
    <property type="molecule type" value="Genomic_DNA"/>
</dbReference>
<feature type="region of interest" description="Disordered" evidence="1">
    <location>
        <begin position="106"/>
        <end position="127"/>
    </location>
</feature>
<evidence type="ECO:0000256" key="1">
    <source>
        <dbReference type="SAM" id="MobiDB-lite"/>
    </source>
</evidence>
<gene>
    <name evidence="3" type="ORF">ACFF45_19180</name>
</gene>
<evidence type="ECO:0000256" key="2">
    <source>
        <dbReference type="SAM" id="Phobius"/>
    </source>
</evidence>
<keyword evidence="2" id="KW-0812">Transmembrane</keyword>
<accession>A0ABV5N3A1</accession>
<evidence type="ECO:0008006" key="5">
    <source>
        <dbReference type="Google" id="ProtNLM"/>
    </source>
</evidence>
<dbReference type="RefSeq" id="WP_381347539.1">
    <property type="nucleotide sequence ID" value="NZ_JBHMCY010000034.1"/>
</dbReference>
<evidence type="ECO:0000313" key="3">
    <source>
        <dbReference type="EMBL" id="MFB9464771.1"/>
    </source>
</evidence>
<reference evidence="3 4" key="1">
    <citation type="submission" date="2024-09" db="EMBL/GenBank/DDBJ databases">
        <authorList>
            <person name="Sun Q."/>
            <person name="Mori K."/>
        </authorList>
    </citation>
    <scope>NUCLEOTIDE SEQUENCE [LARGE SCALE GENOMIC DNA]</scope>
    <source>
        <strain evidence="3 4">JCM 6917</strain>
    </source>
</reference>
<proteinExistence type="predicted"/>